<evidence type="ECO:0000313" key="3">
    <source>
        <dbReference type="EMBL" id="ODN82235.1"/>
    </source>
</evidence>
<dbReference type="InterPro" id="IPR032870">
    <property type="entry name" value="ALKBH7-like"/>
</dbReference>
<proteinExistence type="predicted"/>
<gene>
    <name evidence="3" type="ORF">L202_02520</name>
</gene>
<organism evidence="3 4">
    <name type="scientific">Cryptococcus amylolentus CBS 6039</name>
    <dbReference type="NCBI Taxonomy" id="1295533"/>
    <lineage>
        <taxon>Eukaryota</taxon>
        <taxon>Fungi</taxon>
        <taxon>Dikarya</taxon>
        <taxon>Basidiomycota</taxon>
        <taxon>Agaricomycotina</taxon>
        <taxon>Tremellomycetes</taxon>
        <taxon>Tremellales</taxon>
        <taxon>Cryptococcaceae</taxon>
        <taxon>Cryptococcus</taxon>
    </lineage>
</organism>
<dbReference type="InterPro" id="IPR005123">
    <property type="entry name" value="Oxoglu/Fe-dep_dioxygenase_dom"/>
</dbReference>
<accession>A0A1E3I1L2</accession>
<dbReference type="GeneID" id="30153829"/>
<dbReference type="InterPro" id="IPR027450">
    <property type="entry name" value="AlkB-like"/>
</dbReference>
<dbReference type="GO" id="GO:0016706">
    <property type="term" value="F:2-oxoglutarate-dependent dioxygenase activity"/>
    <property type="evidence" value="ECO:0007669"/>
    <property type="project" value="TreeGrafter"/>
</dbReference>
<dbReference type="AlphaFoldDB" id="A0A1E3I1L2"/>
<evidence type="ECO:0000259" key="2">
    <source>
        <dbReference type="PROSITE" id="PS51471"/>
    </source>
</evidence>
<dbReference type="EMBL" id="AWGJ01000003">
    <property type="protein sequence ID" value="ODN82235.1"/>
    <property type="molecule type" value="Genomic_DNA"/>
</dbReference>
<dbReference type="GO" id="GO:0005759">
    <property type="term" value="C:mitochondrial matrix"/>
    <property type="evidence" value="ECO:0007669"/>
    <property type="project" value="TreeGrafter"/>
</dbReference>
<dbReference type="Pfam" id="PF13532">
    <property type="entry name" value="2OG-FeII_Oxy_2"/>
    <property type="match status" value="1"/>
</dbReference>
<feature type="compositionally biased region" description="Low complexity" evidence="1">
    <location>
        <begin position="1"/>
        <end position="14"/>
    </location>
</feature>
<dbReference type="PANTHER" id="PTHR21052">
    <property type="entry name" value="SPERMATOGENESIS ASSOCIATED 11-RELATED"/>
    <property type="match status" value="1"/>
</dbReference>
<keyword evidence="4" id="KW-1185">Reference proteome</keyword>
<evidence type="ECO:0000313" key="4">
    <source>
        <dbReference type="Proteomes" id="UP000094065"/>
    </source>
</evidence>
<dbReference type="SUPFAM" id="SSF51197">
    <property type="entry name" value="Clavaminate synthase-like"/>
    <property type="match status" value="1"/>
</dbReference>
<dbReference type="OrthoDB" id="412814at2759"/>
<reference evidence="3 4" key="1">
    <citation type="submission" date="2016-06" db="EMBL/GenBank/DDBJ databases">
        <title>Evolution of pathogenesis and genome organization in the Tremellales.</title>
        <authorList>
            <person name="Cuomo C."/>
            <person name="Litvintseva A."/>
            <person name="Heitman J."/>
            <person name="Chen Y."/>
            <person name="Sun S."/>
            <person name="Springer D."/>
            <person name="Dromer F."/>
            <person name="Young S."/>
            <person name="Zeng Q."/>
            <person name="Chapman S."/>
            <person name="Gujja S."/>
            <person name="Saif S."/>
            <person name="Birren B."/>
        </authorList>
    </citation>
    <scope>NUCLEOTIDE SEQUENCE [LARGE SCALE GENOMIC DNA]</scope>
    <source>
        <strain evidence="3 4">CBS 6039</strain>
    </source>
</reference>
<dbReference type="PROSITE" id="PS51471">
    <property type="entry name" value="FE2OG_OXY"/>
    <property type="match status" value="1"/>
</dbReference>
<comment type="caution">
    <text evidence="3">The sequence shown here is derived from an EMBL/GenBank/DDBJ whole genome shotgun (WGS) entry which is preliminary data.</text>
</comment>
<sequence length="243" mass="26354">MSSSAPSSPDSLFSELSEAPSSPEQVSCPAASRSRPPIPGLYVFPSLIPESISQRALQAIGDDDLFHGGVRDQVMLFEPPTSQTTRKPLPSYMTSLLSSLRNLISNSIPPQVGSVVFKQDLARQVIVNLYAPGQGISSHIDLPNRYADGIIGCSLIGGCVMSFSRPVPDSDCASELEVYRVYLPPRSIYILSGAARWEWAHGIAGSLEDVVEREDGEGEDTLLRDLRVSVTFRWMKDGADVLS</sequence>
<dbReference type="GO" id="GO:0006974">
    <property type="term" value="P:DNA damage response"/>
    <property type="evidence" value="ECO:0007669"/>
    <property type="project" value="InterPro"/>
</dbReference>
<dbReference type="GO" id="GO:0006631">
    <property type="term" value="P:fatty acid metabolic process"/>
    <property type="evidence" value="ECO:0007669"/>
    <property type="project" value="TreeGrafter"/>
</dbReference>
<dbReference type="PANTHER" id="PTHR21052:SF0">
    <property type="entry name" value="ALPHA-KETOGLUTARATE-DEPENDENT DIOXYGENASE ALKB HOMOLOG 7, MITOCHONDRIAL"/>
    <property type="match status" value="1"/>
</dbReference>
<feature type="region of interest" description="Disordered" evidence="1">
    <location>
        <begin position="1"/>
        <end position="34"/>
    </location>
</feature>
<feature type="domain" description="Fe2OG dioxygenase" evidence="2">
    <location>
        <begin position="121"/>
        <end position="236"/>
    </location>
</feature>
<dbReference type="InterPro" id="IPR037151">
    <property type="entry name" value="AlkB-like_sf"/>
</dbReference>
<name>A0A1E3I1L2_9TREE</name>
<dbReference type="Proteomes" id="UP000094065">
    <property type="component" value="Unassembled WGS sequence"/>
</dbReference>
<evidence type="ECO:0000256" key="1">
    <source>
        <dbReference type="SAM" id="MobiDB-lite"/>
    </source>
</evidence>
<dbReference type="Gene3D" id="2.60.120.590">
    <property type="entry name" value="Alpha-ketoglutarate-dependent dioxygenase AlkB-like"/>
    <property type="match status" value="1"/>
</dbReference>
<protein>
    <recommendedName>
        <fullName evidence="2">Fe2OG dioxygenase domain-containing protein</fullName>
    </recommendedName>
</protein>
<dbReference type="RefSeq" id="XP_018996554.1">
    <property type="nucleotide sequence ID" value="XM_019136151.1"/>
</dbReference>